<name>A0ABX0IZR0_9BACL</name>
<dbReference type="EMBL" id="JAAOIW010000001">
    <property type="protein sequence ID" value="NHN28294.1"/>
    <property type="molecule type" value="Genomic_DNA"/>
</dbReference>
<protein>
    <submittedName>
        <fullName evidence="1">Uncharacterized protein</fullName>
    </submittedName>
</protein>
<dbReference type="Proteomes" id="UP001165962">
    <property type="component" value="Unassembled WGS sequence"/>
</dbReference>
<evidence type="ECO:0000313" key="1">
    <source>
        <dbReference type="EMBL" id="NHN28294.1"/>
    </source>
</evidence>
<accession>A0ABX0IZR0</accession>
<reference evidence="1" key="1">
    <citation type="submission" date="2020-03" db="EMBL/GenBank/DDBJ databases">
        <title>Draft sequencing of Paenibacilllus sp. S3N08.</title>
        <authorList>
            <person name="Kim D.-U."/>
        </authorList>
    </citation>
    <scope>NUCLEOTIDE SEQUENCE</scope>
    <source>
        <strain evidence="1">S3N08</strain>
    </source>
</reference>
<proteinExistence type="predicted"/>
<keyword evidence="2" id="KW-1185">Reference proteome</keyword>
<sequence length="46" mass="5270">MTLWIGIAAKVELSIRKVKCPLGEWSHTIKHYQRRSLPNASDCGKF</sequence>
<organism evidence="1 2">
    <name type="scientific">Paenibacillus agricola</name>
    <dbReference type="NCBI Taxonomy" id="2716264"/>
    <lineage>
        <taxon>Bacteria</taxon>
        <taxon>Bacillati</taxon>
        <taxon>Bacillota</taxon>
        <taxon>Bacilli</taxon>
        <taxon>Bacillales</taxon>
        <taxon>Paenibacillaceae</taxon>
        <taxon>Paenibacillus</taxon>
    </lineage>
</organism>
<gene>
    <name evidence="1" type="ORF">G9U52_00455</name>
</gene>
<comment type="caution">
    <text evidence="1">The sequence shown here is derived from an EMBL/GenBank/DDBJ whole genome shotgun (WGS) entry which is preliminary data.</text>
</comment>
<evidence type="ECO:0000313" key="2">
    <source>
        <dbReference type="Proteomes" id="UP001165962"/>
    </source>
</evidence>
<dbReference type="RefSeq" id="WP_166144561.1">
    <property type="nucleotide sequence ID" value="NZ_JAAOIW010000001.1"/>
</dbReference>